<dbReference type="EMBL" id="CAIJEO010000013">
    <property type="protein sequence ID" value="CAD0101026.1"/>
    <property type="molecule type" value="Genomic_DNA"/>
</dbReference>
<dbReference type="PANTHER" id="PTHR23502">
    <property type="entry name" value="MAJOR FACILITATOR SUPERFAMILY"/>
    <property type="match status" value="1"/>
</dbReference>
<comment type="subcellular location">
    <subcellularLocation>
        <location evidence="1">Membrane</location>
        <topology evidence="1">Multi-pass membrane protein</topology>
    </subcellularLocation>
</comment>
<evidence type="ECO:0000256" key="1">
    <source>
        <dbReference type="ARBA" id="ARBA00004141"/>
    </source>
</evidence>
<evidence type="ECO:0000256" key="3">
    <source>
        <dbReference type="ARBA" id="ARBA00022989"/>
    </source>
</evidence>
<feature type="domain" description="Major facilitator superfamily (MFS) profile" evidence="6">
    <location>
        <begin position="1"/>
        <end position="135"/>
    </location>
</feature>
<gene>
    <name evidence="7" type="ORF">AWRI4233_LOCUS9851</name>
</gene>
<evidence type="ECO:0000313" key="8">
    <source>
        <dbReference type="Proteomes" id="UP000714618"/>
    </source>
</evidence>
<proteinExistence type="predicted"/>
<dbReference type="GO" id="GO:0005886">
    <property type="term" value="C:plasma membrane"/>
    <property type="evidence" value="ECO:0007669"/>
    <property type="project" value="TreeGrafter"/>
</dbReference>
<dbReference type="InterPro" id="IPR036259">
    <property type="entry name" value="MFS_trans_sf"/>
</dbReference>
<dbReference type="AlphaFoldDB" id="A0A9N8K5F7"/>
<keyword evidence="3 5" id="KW-1133">Transmembrane helix</keyword>
<keyword evidence="8" id="KW-1185">Reference proteome</keyword>
<reference evidence="7" key="1">
    <citation type="submission" date="2020-06" db="EMBL/GenBank/DDBJ databases">
        <authorList>
            <person name="Onetto C."/>
        </authorList>
    </citation>
    <scope>NUCLEOTIDE SEQUENCE</scope>
</reference>
<keyword evidence="4 5" id="KW-0472">Membrane</keyword>
<protein>
    <recommendedName>
        <fullName evidence="6">Major facilitator superfamily (MFS) profile domain-containing protein</fullName>
    </recommendedName>
</protein>
<keyword evidence="2 5" id="KW-0812">Transmembrane</keyword>
<name>A0A9N8K5F7_9PEZI</name>
<accession>A0A9N8K5F7</accession>
<evidence type="ECO:0000259" key="6">
    <source>
        <dbReference type="PROSITE" id="PS50850"/>
    </source>
</evidence>
<sequence>MAFYTAAPFVGPEIGPIVGGFINYYTNWRWTFYVLLIWSGGMLAAIITLVPETYHPVLLRKKAIKLRKDTGNPAWRAPIENMNKSVFRTVAWSCVRPFQLLFLEAMCLSLCILSAILLGILYLYVGEGTIAHWIY</sequence>
<dbReference type="Gene3D" id="1.20.1720.10">
    <property type="entry name" value="Multidrug resistance protein D"/>
    <property type="match status" value="1"/>
</dbReference>
<dbReference type="InterPro" id="IPR011701">
    <property type="entry name" value="MFS"/>
</dbReference>
<feature type="transmembrane region" description="Helical" evidence="5">
    <location>
        <begin position="101"/>
        <end position="125"/>
    </location>
</feature>
<comment type="caution">
    <text evidence="7">The sequence shown here is derived from an EMBL/GenBank/DDBJ whole genome shotgun (WGS) entry which is preliminary data.</text>
</comment>
<dbReference type="Pfam" id="PF07690">
    <property type="entry name" value="MFS_1"/>
    <property type="match status" value="1"/>
</dbReference>
<evidence type="ECO:0000313" key="7">
    <source>
        <dbReference type="EMBL" id="CAD0101026.1"/>
    </source>
</evidence>
<dbReference type="OrthoDB" id="3561359at2759"/>
<evidence type="ECO:0000256" key="2">
    <source>
        <dbReference type="ARBA" id="ARBA00022692"/>
    </source>
</evidence>
<evidence type="ECO:0000256" key="4">
    <source>
        <dbReference type="ARBA" id="ARBA00023136"/>
    </source>
</evidence>
<feature type="transmembrane region" description="Helical" evidence="5">
    <location>
        <begin position="30"/>
        <end position="50"/>
    </location>
</feature>
<dbReference type="InterPro" id="IPR020846">
    <property type="entry name" value="MFS_dom"/>
</dbReference>
<dbReference type="PROSITE" id="PS50850">
    <property type="entry name" value="MFS"/>
    <property type="match status" value="1"/>
</dbReference>
<dbReference type="SUPFAM" id="SSF103473">
    <property type="entry name" value="MFS general substrate transporter"/>
    <property type="match status" value="1"/>
</dbReference>
<organism evidence="7 8">
    <name type="scientific">Aureobasidium mustum</name>
    <dbReference type="NCBI Taxonomy" id="2773714"/>
    <lineage>
        <taxon>Eukaryota</taxon>
        <taxon>Fungi</taxon>
        <taxon>Dikarya</taxon>
        <taxon>Ascomycota</taxon>
        <taxon>Pezizomycotina</taxon>
        <taxon>Dothideomycetes</taxon>
        <taxon>Dothideomycetidae</taxon>
        <taxon>Dothideales</taxon>
        <taxon>Saccotheciaceae</taxon>
        <taxon>Aureobasidium</taxon>
    </lineage>
</organism>
<dbReference type="Proteomes" id="UP000714618">
    <property type="component" value="Unassembled WGS sequence"/>
</dbReference>
<dbReference type="GO" id="GO:0022857">
    <property type="term" value="F:transmembrane transporter activity"/>
    <property type="evidence" value="ECO:0007669"/>
    <property type="project" value="InterPro"/>
</dbReference>
<dbReference type="PANTHER" id="PTHR23502:SF7">
    <property type="entry name" value="DRUG_PROTON ANTIPORTER YHK8-RELATED"/>
    <property type="match status" value="1"/>
</dbReference>
<evidence type="ECO:0000256" key="5">
    <source>
        <dbReference type="SAM" id="Phobius"/>
    </source>
</evidence>